<dbReference type="GO" id="GO:0008017">
    <property type="term" value="F:microtubule binding"/>
    <property type="evidence" value="ECO:0007669"/>
    <property type="project" value="InterPro"/>
</dbReference>
<dbReference type="PANTHER" id="PTHR10623">
    <property type="entry name" value="MICROTUBULE-ASSOCIATED PROTEIN RP/EB FAMILY MEMBER"/>
    <property type="match status" value="1"/>
</dbReference>
<gene>
    <name evidence="2" type="ORF">SNEC2469_LOCUS21698</name>
</gene>
<accession>A0A812XYY2</accession>
<feature type="region of interest" description="Disordered" evidence="1">
    <location>
        <begin position="289"/>
        <end position="314"/>
    </location>
</feature>
<protein>
    <submittedName>
        <fullName evidence="2">Uncharacterized protein</fullName>
    </submittedName>
</protein>
<reference evidence="2" key="1">
    <citation type="submission" date="2021-02" db="EMBL/GenBank/DDBJ databases">
        <authorList>
            <person name="Dougan E. K."/>
            <person name="Rhodes N."/>
            <person name="Thang M."/>
            <person name="Chan C."/>
        </authorList>
    </citation>
    <scope>NUCLEOTIDE SEQUENCE</scope>
</reference>
<name>A0A812XYY2_9DINO</name>
<dbReference type="OrthoDB" id="430775at2759"/>
<evidence type="ECO:0000313" key="3">
    <source>
        <dbReference type="Proteomes" id="UP000601435"/>
    </source>
</evidence>
<dbReference type="AlphaFoldDB" id="A0A812XYY2"/>
<dbReference type="Gene3D" id="1.10.418.10">
    <property type="entry name" value="Calponin-like domain"/>
    <property type="match status" value="1"/>
</dbReference>
<dbReference type="EMBL" id="CAJNJA010038564">
    <property type="protein sequence ID" value="CAE7748576.1"/>
    <property type="molecule type" value="Genomic_DNA"/>
</dbReference>
<evidence type="ECO:0000256" key="1">
    <source>
        <dbReference type="SAM" id="MobiDB-lite"/>
    </source>
</evidence>
<evidence type="ECO:0000313" key="2">
    <source>
        <dbReference type="EMBL" id="CAE7748576.1"/>
    </source>
</evidence>
<organism evidence="2 3">
    <name type="scientific">Symbiodinium necroappetens</name>
    <dbReference type="NCBI Taxonomy" id="1628268"/>
    <lineage>
        <taxon>Eukaryota</taxon>
        <taxon>Sar</taxon>
        <taxon>Alveolata</taxon>
        <taxon>Dinophyceae</taxon>
        <taxon>Suessiales</taxon>
        <taxon>Symbiodiniaceae</taxon>
        <taxon>Symbiodinium</taxon>
    </lineage>
</organism>
<sequence>MPIAFSRGATTALWLRSKHCPTGSALTVPVSPGDLTQFSQVFASSQVAAETSHCAFPGAVRARALELRKSPASPPLRLGQVLRSVQGERPCFRLDDGLSGLASLPCQPAEVKEERRRSIQQAQERKQIKIDAKEVIQDMTLTWINMYFKLDVVTPRDLTASFSIIILTMMDVIYPKKVRWHQVDWNVAYMRALAHNHRVLEKHWNEVNMDKVKDLRRDRIGMSIENTLDATIEDKLHFLKQVKRWFDCRVQHSAAYDPIKRRTEVEKQIRLTGRLMKFPTWMQYDKEEVQASRATKPDKNKRRSEQTEPTTEYEKMPEFKRLLWFLGSEHQTMKPKHFPFHTRLALALCSADQPSVKSAEGMFLDSRRVTIHADEERDAEGLLASSEQCSADDNFSRKVEACWTRRPAAIASLLLSVGVLTGIGVGFHLRGQHGNLRQPAYASLYKFGQAADLSHYEKAIEGICSKNAQHDHSQAVPITKPMVLPRANLCTSKLLSNDFPCGFTRNWSCPSFPPAVKANASGVAANDGSLGYHCCCEIERLRSVTWSRHPFKDDADSMPEPQKVRIKVVTQHLLVEPLWHS</sequence>
<dbReference type="InterPro" id="IPR036872">
    <property type="entry name" value="CH_dom_sf"/>
</dbReference>
<dbReference type="Proteomes" id="UP000601435">
    <property type="component" value="Unassembled WGS sequence"/>
</dbReference>
<keyword evidence="3" id="KW-1185">Reference proteome</keyword>
<dbReference type="InterPro" id="IPR027328">
    <property type="entry name" value="MAPRE"/>
</dbReference>
<proteinExistence type="predicted"/>
<comment type="caution">
    <text evidence="2">The sequence shown here is derived from an EMBL/GenBank/DDBJ whole genome shotgun (WGS) entry which is preliminary data.</text>
</comment>